<organism evidence="3">
    <name type="scientific">mine drainage metagenome</name>
    <dbReference type="NCBI Taxonomy" id="410659"/>
    <lineage>
        <taxon>unclassified sequences</taxon>
        <taxon>metagenomes</taxon>
        <taxon>ecological metagenomes</taxon>
    </lineage>
</organism>
<dbReference type="PANTHER" id="PTHR43861">
    <property type="entry name" value="TRANS-ACONITATE 2-METHYLTRANSFERASE-RELATED"/>
    <property type="match status" value="1"/>
</dbReference>
<accession>A0A1J5S9F5</accession>
<proteinExistence type="predicted"/>
<dbReference type="InterPro" id="IPR029063">
    <property type="entry name" value="SAM-dependent_MTases_sf"/>
</dbReference>
<protein>
    <submittedName>
        <fullName evidence="3">Tellurite resistance protein TehB</fullName>
    </submittedName>
</protein>
<evidence type="ECO:0000313" key="3">
    <source>
        <dbReference type="EMBL" id="OIR05145.1"/>
    </source>
</evidence>
<dbReference type="InterPro" id="IPR041698">
    <property type="entry name" value="Methyltransf_25"/>
</dbReference>
<name>A0A1J5S9F5_9ZZZZ</name>
<sequence>MESDFWNTRYGVEHYVYGTEPNTFVAVSADLIPAGPVLCLAEGEGRNAAFLASRGHAVTAVDRSTVGLEKARRLAASKGVTIQTLAADLAEYDLGRDQWAGVVATFAHLPSRLRRLVHGRVVGALAPGGVVILEAYTPAQLAHGTGGPKDLELLMSLEALREDFAGLELVVARELEREVVEGEGHTGLAAVVQVIGRKRRA</sequence>
<dbReference type="Pfam" id="PF13649">
    <property type="entry name" value="Methyltransf_25"/>
    <property type="match status" value="1"/>
</dbReference>
<keyword evidence="1" id="KW-0808">Transferase</keyword>
<feature type="domain" description="Methyltransferase" evidence="2">
    <location>
        <begin position="37"/>
        <end position="129"/>
    </location>
</feature>
<evidence type="ECO:0000259" key="2">
    <source>
        <dbReference type="Pfam" id="PF13649"/>
    </source>
</evidence>
<dbReference type="PANTHER" id="PTHR43861:SF3">
    <property type="entry name" value="PUTATIVE (AFU_ORTHOLOGUE AFUA_2G14390)-RELATED"/>
    <property type="match status" value="1"/>
</dbReference>
<evidence type="ECO:0000256" key="1">
    <source>
        <dbReference type="ARBA" id="ARBA00022679"/>
    </source>
</evidence>
<comment type="caution">
    <text evidence="3">The sequence shown here is derived from an EMBL/GenBank/DDBJ whole genome shotgun (WGS) entry which is preliminary data.</text>
</comment>
<gene>
    <name evidence="3" type="ORF">GALL_127030</name>
</gene>
<dbReference type="AlphaFoldDB" id="A0A1J5S9F5"/>
<dbReference type="CDD" id="cd02440">
    <property type="entry name" value="AdoMet_MTases"/>
    <property type="match status" value="1"/>
</dbReference>
<dbReference type="SUPFAM" id="SSF53335">
    <property type="entry name" value="S-adenosyl-L-methionine-dependent methyltransferases"/>
    <property type="match status" value="1"/>
</dbReference>
<dbReference type="EMBL" id="MLJW01000052">
    <property type="protein sequence ID" value="OIR05145.1"/>
    <property type="molecule type" value="Genomic_DNA"/>
</dbReference>
<dbReference type="Gene3D" id="3.40.50.150">
    <property type="entry name" value="Vaccinia Virus protein VP39"/>
    <property type="match status" value="1"/>
</dbReference>
<reference evidence="3" key="1">
    <citation type="submission" date="2016-10" db="EMBL/GenBank/DDBJ databases">
        <title>Sequence of Gallionella enrichment culture.</title>
        <authorList>
            <person name="Poehlein A."/>
            <person name="Muehling M."/>
            <person name="Daniel R."/>
        </authorList>
    </citation>
    <scope>NUCLEOTIDE SEQUENCE</scope>
</reference>
<dbReference type="GO" id="GO:0016740">
    <property type="term" value="F:transferase activity"/>
    <property type="evidence" value="ECO:0007669"/>
    <property type="project" value="UniProtKB-KW"/>
</dbReference>